<protein>
    <recommendedName>
        <fullName evidence="3">Transferrin-binding protein B C-lobe/N-lobe beta barrel domain-containing protein</fullName>
    </recommendedName>
</protein>
<gene>
    <name evidence="1" type="ORF">KK488_14020</name>
</gene>
<accession>A0A9X1IS56</accession>
<name>A0A9X1IS56_9SPHN</name>
<dbReference type="AlphaFoldDB" id="A0A9X1IS56"/>
<dbReference type="InterPro" id="IPR011250">
    <property type="entry name" value="OMP/PagP_B-barrel"/>
</dbReference>
<organism evidence="1 2">
    <name type="scientific">Sphingobium nicotianae</name>
    <dbReference type="NCBI Taxonomy" id="2782607"/>
    <lineage>
        <taxon>Bacteria</taxon>
        <taxon>Pseudomonadati</taxon>
        <taxon>Pseudomonadota</taxon>
        <taxon>Alphaproteobacteria</taxon>
        <taxon>Sphingomonadales</taxon>
        <taxon>Sphingomonadaceae</taxon>
        <taxon>Sphingobium</taxon>
    </lineage>
</organism>
<proteinExistence type="predicted"/>
<evidence type="ECO:0000313" key="2">
    <source>
        <dbReference type="Proteomes" id="UP001138757"/>
    </source>
</evidence>
<evidence type="ECO:0000313" key="1">
    <source>
        <dbReference type="EMBL" id="MBT2188067.1"/>
    </source>
</evidence>
<sequence length="543" mass="56331">MGILKSETFDNNAANASGRFYADERPVENGQSALGALTIAYDANSQSYTITTAGRTGTFAPANLVVSGSADLIEFQKIGATSESLTLTKPGTTGALTYKYVGGGAWERATLASGVLDFTYDPFTYGAETTDSLVPRSGTGLYAVSLVGARAMEAPFAMAGSGQLQADFLNGSLTSSGVLTSIDVDTGLIKSIGIFFGEAAMSSGVNNFSGNFSMDDGKRFTGSWSGRFYGPAAEEVGAAWSLRSADGEVAAGYMLGRQDATLEGTNMALTQLDYDVTFDHRFSQLSYTDNGGGMAANPVSLRSDAKLGYTKATDTYLYADSARSISTSFAPTDKVVSESNSALTVYKMTGTDGITYKLSLNKPGAGNPTITLTYASFGHWERAQSAGADRIDRWFAYGLRTNGFQIPTGTGTFSGIIRGTAALMNGGQTYSLSGTSSFAMDFGAGTFTGSLNPIGTSLANGATRDFGTFAFDRGAIDIDAGLSADIVGGGKYLGFFEGALYGPKATEVGGTFGMQTENTDNGQTPSANAALLNGVIVGTRTGN</sequence>
<keyword evidence="2" id="KW-1185">Reference proteome</keyword>
<dbReference type="EMBL" id="JAHGAW010000009">
    <property type="protein sequence ID" value="MBT2188067.1"/>
    <property type="molecule type" value="Genomic_DNA"/>
</dbReference>
<comment type="caution">
    <text evidence="1">The sequence shown here is derived from an EMBL/GenBank/DDBJ whole genome shotgun (WGS) entry which is preliminary data.</text>
</comment>
<evidence type="ECO:0008006" key="3">
    <source>
        <dbReference type="Google" id="ProtNLM"/>
    </source>
</evidence>
<dbReference type="Proteomes" id="UP001138757">
    <property type="component" value="Unassembled WGS sequence"/>
</dbReference>
<reference evidence="1" key="1">
    <citation type="submission" date="2021-05" db="EMBL/GenBank/DDBJ databases">
        <title>Genome of Sphingobium sp. strain.</title>
        <authorList>
            <person name="Fan R."/>
        </authorList>
    </citation>
    <scope>NUCLEOTIDE SEQUENCE</scope>
    <source>
        <strain evidence="1">H33</strain>
    </source>
</reference>
<dbReference type="SUPFAM" id="SSF56925">
    <property type="entry name" value="OMPA-like"/>
    <property type="match status" value="2"/>
</dbReference>
<dbReference type="Gene3D" id="2.40.160.90">
    <property type="match status" value="2"/>
</dbReference>
<dbReference type="RefSeq" id="WP_214624325.1">
    <property type="nucleotide sequence ID" value="NZ_JAHGAW010000009.1"/>
</dbReference>